<feature type="domain" description="C2H2-type" evidence="7">
    <location>
        <begin position="248"/>
        <end position="277"/>
    </location>
</feature>
<dbReference type="GO" id="GO:0006357">
    <property type="term" value="P:regulation of transcription by RNA polymerase II"/>
    <property type="evidence" value="ECO:0007669"/>
    <property type="project" value="TreeGrafter"/>
</dbReference>
<feature type="region of interest" description="Disordered" evidence="6">
    <location>
        <begin position="1"/>
        <end position="25"/>
    </location>
</feature>
<accession>A0A553P039</accession>
<dbReference type="STRING" id="6832.A0A553P039"/>
<proteinExistence type="predicted"/>
<dbReference type="InterPro" id="IPR051061">
    <property type="entry name" value="Zinc_finger_trans_reg"/>
</dbReference>
<dbReference type="GO" id="GO:0005634">
    <property type="term" value="C:nucleus"/>
    <property type="evidence" value="ECO:0007669"/>
    <property type="project" value="TreeGrafter"/>
</dbReference>
<feature type="domain" description="C2H2-type" evidence="7">
    <location>
        <begin position="218"/>
        <end position="247"/>
    </location>
</feature>
<evidence type="ECO:0000259" key="7">
    <source>
        <dbReference type="PROSITE" id="PS50157"/>
    </source>
</evidence>
<organism evidence="8 9">
    <name type="scientific">Tigriopus californicus</name>
    <name type="common">Marine copepod</name>
    <dbReference type="NCBI Taxonomy" id="6832"/>
    <lineage>
        <taxon>Eukaryota</taxon>
        <taxon>Metazoa</taxon>
        <taxon>Ecdysozoa</taxon>
        <taxon>Arthropoda</taxon>
        <taxon>Crustacea</taxon>
        <taxon>Multicrustacea</taxon>
        <taxon>Hexanauplia</taxon>
        <taxon>Copepoda</taxon>
        <taxon>Harpacticoida</taxon>
        <taxon>Harpacticidae</taxon>
        <taxon>Tigriopus</taxon>
    </lineage>
</organism>
<evidence type="ECO:0000313" key="8">
    <source>
        <dbReference type="EMBL" id="TRY71037.1"/>
    </source>
</evidence>
<dbReference type="FunFam" id="3.30.160.60:FF:000125">
    <property type="entry name" value="Putative zinc finger protein 143"/>
    <property type="match status" value="3"/>
</dbReference>
<keyword evidence="2" id="KW-0677">Repeat</keyword>
<reference evidence="8 9" key="1">
    <citation type="journal article" date="2018" name="Nat. Ecol. Evol.">
        <title>Genomic signatures of mitonuclear coevolution across populations of Tigriopus californicus.</title>
        <authorList>
            <person name="Barreto F.S."/>
            <person name="Watson E.T."/>
            <person name="Lima T.G."/>
            <person name="Willett C.S."/>
            <person name="Edmands S."/>
            <person name="Li W."/>
            <person name="Burton R.S."/>
        </authorList>
    </citation>
    <scope>NUCLEOTIDE SEQUENCE [LARGE SCALE GENOMIC DNA]</scope>
    <source>
        <strain evidence="8 9">San Diego</strain>
    </source>
</reference>
<evidence type="ECO:0000256" key="2">
    <source>
        <dbReference type="ARBA" id="ARBA00022737"/>
    </source>
</evidence>
<dbReference type="InterPro" id="IPR036236">
    <property type="entry name" value="Znf_C2H2_sf"/>
</dbReference>
<evidence type="ECO:0000256" key="3">
    <source>
        <dbReference type="ARBA" id="ARBA00022771"/>
    </source>
</evidence>
<comment type="caution">
    <text evidence="8">The sequence shown here is derived from an EMBL/GenBank/DDBJ whole genome shotgun (WGS) entry which is preliminary data.</text>
</comment>
<dbReference type="GO" id="GO:0008270">
    <property type="term" value="F:zinc ion binding"/>
    <property type="evidence" value="ECO:0007669"/>
    <property type="project" value="UniProtKB-KW"/>
</dbReference>
<keyword evidence="3 5" id="KW-0863">Zinc-finger</keyword>
<dbReference type="Proteomes" id="UP000318571">
    <property type="component" value="Chromosome 9"/>
</dbReference>
<evidence type="ECO:0000256" key="5">
    <source>
        <dbReference type="PROSITE-ProRule" id="PRU00042"/>
    </source>
</evidence>
<dbReference type="SUPFAM" id="SSF57667">
    <property type="entry name" value="beta-beta-alpha zinc fingers"/>
    <property type="match status" value="3"/>
</dbReference>
<dbReference type="FunFam" id="3.30.160.60:FF:000349">
    <property type="entry name" value="metal regulatory transcription factor 1"/>
    <property type="match status" value="1"/>
</dbReference>
<feature type="domain" description="C2H2-type" evidence="7">
    <location>
        <begin position="188"/>
        <end position="217"/>
    </location>
</feature>
<dbReference type="EMBL" id="VCGU01000009">
    <property type="protein sequence ID" value="TRY71037.1"/>
    <property type="molecule type" value="Genomic_DNA"/>
</dbReference>
<dbReference type="PROSITE" id="PS50157">
    <property type="entry name" value="ZINC_FINGER_C2H2_2"/>
    <property type="match status" value="6"/>
</dbReference>
<dbReference type="AlphaFoldDB" id="A0A553P039"/>
<name>A0A553P039_TIGCA</name>
<evidence type="ECO:0000313" key="9">
    <source>
        <dbReference type="Proteomes" id="UP000318571"/>
    </source>
</evidence>
<feature type="compositionally biased region" description="Low complexity" evidence="6">
    <location>
        <begin position="11"/>
        <end position="21"/>
    </location>
</feature>
<dbReference type="PROSITE" id="PS00028">
    <property type="entry name" value="ZINC_FINGER_C2H2_1"/>
    <property type="match status" value="6"/>
</dbReference>
<feature type="domain" description="C2H2-type" evidence="7">
    <location>
        <begin position="337"/>
        <end position="366"/>
    </location>
</feature>
<evidence type="ECO:0000256" key="6">
    <source>
        <dbReference type="SAM" id="MobiDB-lite"/>
    </source>
</evidence>
<dbReference type="PANTHER" id="PTHR46179">
    <property type="entry name" value="ZINC FINGER PROTEIN"/>
    <property type="match status" value="1"/>
</dbReference>
<feature type="region of interest" description="Disordered" evidence="6">
    <location>
        <begin position="37"/>
        <end position="116"/>
    </location>
</feature>
<dbReference type="Gene3D" id="3.30.160.60">
    <property type="entry name" value="Classic Zinc Finger"/>
    <property type="match status" value="5"/>
</dbReference>
<keyword evidence="4" id="KW-0862">Zinc</keyword>
<feature type="domain" description="C2H2-type" evidence="7">
    <location>
        <begin position="277"/>
        <end position="306"/>
    </location>
</feature>
<keyword evidence="9" id="KW-1185">Reference proteome</keyword>
<dbReference type="Pfam" id="PF00096">
    <property type="entry name" value="zf-C2H2"/>
    <property type="match status" value="2"/>
</dbReference>
<dbReference type="SMART" id="SM00355">
    <property type="entry name" value="ZnF_C2H2"/>
    <property type="match status" value="6"/>
</dbReference>
<dbReference type="PANTHER" id="PTHR46179:SF25">
    <property type="entry name" value="METAL RESPONSE ELEMENT-BINDING TRANSCRIPTION FACTOR-1, ISOFORM C"/>
    <property type="match status" value="1"/>
</dbReference>
<keyword evidence="1" id="KW-0479">Metal-binding</keyword>
<sequence>MPFQKCPVPRSKSSSASSEDNSTFELDLRNLIPMGRRCSSSLSIPSMDHVKSEAVHPHSSTSSSCSSTPSLPPKKVQQPPESDRPSIHHSQTNQQHGRIKARGTNPSHKATSASSSFAVSLSSHDFRPPASPCHLLASTRPALSSGTSSKPSVPVGGHNGLRQLLVLEDERTMEQDMGHLGSGNPKRHLCHFPGCGRAYTTQGNLRTHQKTHTGDYKFKCQVENCNKAFLSSYSLKVHVRIHTKEKPFVCQVDGCLNAFTTLYRLNAHMRLHNGNTFDCEFERCSKVFTTRSDLKKHMRTHTNERPYACKQKGCGKSFMISHHLKNHYKSHSDCKPFECSIPECEQTFKSKYARRNHEKRHQEDEDDEMKELLKQHQAHVPHNRLESPSVSSIGSSTSPGMISLGPLKLEELSPMFQNPPSNCSQSSNCSPLLQHRKSPNCSPACANSQGGTPPIMNLSGASCSAFVQGSANSTPINSFPSSPTMPHQRFSIPQIPVFHSQFQNLPVPYTPTSEPVQSMADSCFTQPTQYDPPDQMDQSNLSYAQQYDREHNMSHPVPGGSSSTSQTLSVLADLQYAIPEDDLEDLPFEEMEVLNSVSTANAIPCENYSVLGTFATELTSECEDFKVVWPEAQISSVRSVSSNESVFENLPVTIQEHPTYVNKNLFPRLQEYNSAFVSSEEECETPVSIEALPMSVQATCWSDEDNEPCAPRQPLSIQEHAALGVECDAFDHCELENIPNPCHAAMRCSYGDYEAARHSIAVEEATAYYIEEGLDFHVTPVQEGEVRAQNVLPANIRGSLCSVMVEEAATYVSETGIIDEEESVPFQADQRVEEGLMKMASVTSLPAVFEEELNELKLDEQFLELLSGTNEVYVTERMNESEHYSFESAVNVYPNRKVSVHTPCTKS</sequence>
<feature type="domain" description="C2H2-type" evidence="7">
    <location>
        <begin position="307"/>
        <end position="336"/>
    </location>
</feature>
<gene>
    <name evidence="8" type="ORF">TCAL_06516</name>
</gene>
<protein>
    <recommendedName>
        <fullName evidence="7">C2H2-type domain-containing protein</fullName>
    </recommendedName>
</protein>
<dbReference type="InterPro" id="IPR013087">
    <property type="entry name" value="Znf_C2H2_type"/>
</dbReference>
<evidence type="ECO:0000256" key="1">
    <source>
        <dbReference type="ARBA" id="ARBA00022723"/>
    </source>
</evidence>
<feature type="compositionally biased region" description="Low complexity" evidence="6">
    <location>
        <begin position="57"/>
        <end position="69"/>
    </location>
</feature>
<evidence type="ECO:0000256" key="4">
    <source>
        <dbReference type="ARBA" id="ARBA00022833"/>
    </source>
</evidence>